<dbReference type="InterPro" id="IPR003172">
    <property type="entry name" value="ML_dom"/>
</dbReference>
<dbReference type="InterPro" id="IPR039670">
    <property type="entry name" value="NPC2-like"/>
</dbReference>
<organism evidence="3 4">
    <name type="scientific">Arachis hypogaea</name>
    <name type="common">Peanut</name>
    <dbReference type="NCBI Taxonomy" id="3818"/>
    <lineage>
        <taxon>Eukaryota</taxon>
        <taxon>Viridiplantae</taxon>
        <taxon>Streptophyta</taxon>
        <taxon>Embryophyta</taxon>
        <taxon>Tracheophyta</taxon>
        <taxon>Spermatophyta</taxon>
        <taxon>Magnoliopsida</taxon>
        <taxon>eudicotyledons</taxon>
        <taxon>Gunneridae</taxon>
        <taxon>Pentapetalae</taxon>
        <taxon>rosids</taxon>
        <taxon>fabids</taxon>
        <taxon>Fabales</taxon>
        <taxon>Fabaceae</taxon>
        <taxon>Papilionoideae</taxon>
        <taxon>50 kb inversion clade</taxon>
        <taxon>dalbergioids sensu lato</taxon>
        <taxon>Dalbergieae</taxon>
        <taxon>Pterocarpus clade</taxon>
        <taxon>Arachis</taxon>
    </lineage>
</organism>
<dbReference type="EMBL" id="SDMP01000008">
    <property type="protein sequence ID" value="RYR43142.1"/>
    <property type="molecule type" value="Genomic_DNA"/>
</dbReference>
<dbReference type="AlphaFoldDB" id="A0A445BWW8"/>
<evidence type="ECO:0000313" key="3">
    <source>
        <dbReference type="EMBL" id="RYR43142.1"/>
    </source>
</evidence>
<sequence length="161" mass="18364">MEFQSPLIPKLYLLLCLSFILLLSFFHAHASGYNFRFCAEDANYPVKISRLEITPNPIVRARRAKFKIFAASDHVICGGKWVIKVSYMGLIVHKKMYDLCEAMSCPVDATKFTLSRTQRMPLFAPQGIYTVEISLRNRINEPFTCITFNLKIVSTFLGSSL</sequence>
<feature type="signal peptide" evidence="1">
    <location>
        <begin position="1"/>
        <end position="30"/>
    </location>
</feature>
<dbReference type="PANTHER" id="PTHR11306">
    <property type="entry name" value="NIEMANN PICK TYPE C2 PROTEIN NPC2-RELATED"/>
    <property type="match status" value="1"/>
</dbReference>
<feature type="domain" description="MD-2-related lipid-recognition" evidence="2">
    <location>
        <begin position="35"/>
        <end position="150"/>
    </location>
</feature>
<evidence type="ECO:0000256" key="1">
    <source>
        <dbReference type="SAM" id="SignalP"/>
    </source>
</evidence>
<dbReference type="GO" id="GO:0032934">
    <property type="term" value="F:sterol binding"/>
    <property type="evidence" value="ECO:0007669"/>
    <property type="project" value="InterPro"/>
</dbReference>
<keyword evidence="1" id="KW-0732">Signal</keyword>
<feature type="chain" id="PRO_5019549492" description="MD-2-related lipid-recognition domain-containing protein" evidence="1">
    <location>
        <begin position="31"/>
        <end position="161"/>
    </location>
</feature>
<dbReference type="SUPFAM" id="SSF81296">
    <property type="entry name" value="E set domains"/>
    <property type="match status" value="1"/>
</dbReference>
<evidence type="ECO:0000313" key="4">
    <source>
        <dbReference type="Proteomes" id="UP000289738"/>
    </source>
</evidence>
<dbReference type="SMART" id="SM00737">
    <property type="entry name" value="ML"/>
    <property type="match status" value="1"/>
</dbReference>
<dbReference type="InterPro" id="IPR014756">
    <property type="entry name" value="Ig_E-set"/>
</dbReference>
<dbReference type="Gene3D" id="2.60.40.770">
    <property type="match status" value="1"/>
</dbReference>
<dbReference type="PANTHER" id="PTHR11306:SF64">
    <property type="entry name" value="LEGUMINOSIN GROUP578 SECRETED PEPTIDE"/>
    <property type="match status" value="1"/>
</dbReference>
<dbReference type="OrthoDB" id="6409159at2759"/>
<protein>
    <recommendedName>
        <fullName evidence="2">MD-2-related lipid-recognition domain-containing protein</fullName>
    </recommendedName>
</protein>
<gene>
    <name evidence="3" type="ORF">Ahy_A08g039574</name>
</gene>
<name>A0A445BWW8_ARAHY</name>
<evidence type="ECO:0000259" key="2">
    <source>
        <dbReference type="SMART" id="SM00737"/>
    </source>
</evidence>
<dbReference type="GO" id="GO:0015918">
    <property type="term" value="P:sterol transport"/>
    <property type="evidence" value="ECO:0007669"/>
    <property type="project" value="InterPro"/>
</dbReference>
<dbReference type="Proteomes" id="UP000289738">
    <property type="component" value="Chromosome A08"/>
</dbReference>
<dbReference type="STRING" id="3818.A0A445BWW8"/>
<proteinExistence type="predicted"/>
<dbReference type="SMR" id="A0A445BWW8"/>
<dbReference type="Pfam" id="PF02221">
    <property type="entry name" value="E1_DerP2_DerF2"/>
    <property type="match status" value="1"/>
</dbReference>
<comment type="caution">
    <text evidence="3">The sequence shown here is derived from an EMBL/GenBank/DDBJ whole genome shotgun (WGS) entry which is preliminary data.</text>
</comment>
<keyword evidence="4" id="KW-1185">Reference proteome</keyword>
<dbReference type="Gramene" id="arahy.Tifrunner.gnm2.ann2.Ah08g199000.1">
    <property type="protein sequence ID" value="arahy.Tifrunner.gnm2.ann2.Ah08g199000.1-CDS"/>
    <property type="gene ID" value="arahy.Tifrunner.gnm2.ann2.Ah08g199000"/>
</dbReference>
<reference evidence="3 4" key="1">
    <citation type="submission" date="2019-01" db="EMBL/GenBank/DDBJ databases">
        <title>Sequencing of cultivated peanut Arachis hypogaea provides insights into genome evolution and oil improvement.</title>
        <authorList>
            <person name="Chen X."/>
        </authorList>
    </citation>
    <scope>NUCLEOTIDE SEQUENCE [LARGE SCALE GENOMIC DNA]</scope>
    <source>
        <strain evidence="4">cv. Fuhuasheng</strain>
        <tissue evidence="3">Leaves</tissue>
    </source>
</reference>
<accession>A0A445BWW8</accession>